<dbReference type="Pfam" id="PF13469">
    <property type="entry name" value="Sulfotransfer_3"/>
    <property type="match status" value="1"/>
</dbReference>
<comment type="caution">
    <text evidence="2">The sequence shown here is derived from an EMBL/GenBank/DDBJ whole genome shotgun (WGS) entry which is preliminary data.</text>
</comment>
<dbReference type="SUPFAM" id="SSF52540">
    <property type="entry name" value="P-loop containing nucleoside triphosphate hydrolases"/>
    <property type="match status" value="1"/>
</dbReference>
<feature type="compositionally biased region" description="Polar residues" evidence="1">
    <location>
        <begin position="265"/>
        <end position="277"/>
    </location>
</feature>
<organism evidence="2 3">
    <name type="scientific">Salinibacter ruber</name>
    <dbReference type="NCBI Taxonomy" id="146919"/>
    <lineage>
        <taxon>Bacteria</taxon>
        <taxon>Pseudomonadati</taxon>
        <taxon>Rhodothermota</taxon>
        <taxon>Rhodothermia</taxon>
        <taxon>Rhodothermales</taxon>
        <taxon>Salinibacteraceae</taxon>
        <taxon>Salinibacter</taxon>
    </lineage>
</organism>
<dbReference type="PANTHER" id="PTHR10704:SF44">
    <property type="entry name" value="LD35051P-RELATED"/>
    <property type="match status" value="1"/>
</dbReference>
<dbReference type="PANTHER" id="PTHR10704">
    <property type="entry name" value="CARBOHYDRATE SULFOTRANSFERASE"/>
    <property type="match status" value="1"/>
</dbReference>
<evidence type="ECO:0000256" key="1">
    <source>
        <dbReference type="SAM" id="MobiDB-lite"/>
    </source>
</evidence>
<evidence type="ECO:0000313" key="3">
    <source>
        <dbReference type="Proteomes" id="UP001155027"/>
    </source>
</evidence>
<reference evidence="2" key="1">
    <citation type="submission" date="2022-08" db="EMBL/GenBank/DDBJ databases">
        <title>Genomic Encyclopedia of Type Strains, Phase V (KMG-V): Genome sequencing to study the core and pangenomes of soil and plant-associated prokaryotes.</title>
        <authorList>
            <person name="Whitman W."/>
        </authorList>
    </citation>
    <scope>NUCLEOTIDE SEQUENCE</scope>
    <source>
        <strain evidence="2">0</strain>
    </source>
</reference>
<dbReference type="GO" id="GO:0006044">
    <property type="term" value="P:N-acetylglucosamine metabolic process"/>
    <property type="evidence" value="ECO:0007669"/>
    <property type="project" value="TreeGrafter"/>
</dbReference>
<dbReference type="EMBL" id="JANUAU010000009">
    <property type="protein sequence ID" value="MCS3678773.1"/>
    <property type="molecule type" value="Genomic_DNA"/>
</dbReference>
<dbReference type="Proteomes" id="UP001155027">
    <property type="component" value="Unassembled WGS sequence"/>
</dbReference>
<dbReference type="Gene3D" id="3.40.50.300">
    <property type="entry name" value="P-loop containing nucleotide triphosphate hydrolases"/>
    <property type="match status" value="1"/>
</dbReference>
<accession>A0A9X2Q393</accession>
<gene>
    <name evidence="2" type="ORF">GGP71_002714</name>
</gene>
<dbReference type="InterPro" id="IPR027417">
    <property type="entry name" value="P-loop_NTPase"/>
</dbReference>
<name>A0A9X2Q393_9BACT</name>
<dbReference type="GO" id="GO:0001517">
    <property type="term" value="F:N-acetylglucosamine 6-O-sulfotransferase activity"/>
    <property type="evidence" value="ECO:0007669"/>
    <property type="project" value="TreeGrafter"/>
</dbReference>
<sequence length="309" mass="35623">MQDWSNLPDCAARWIRRNVAPFPFERPIFIIAPPRSGSTFLFDALSQLRGIVSLNHEADGIWWDLFPYDQQEVPSDRVTPSEMDRSSRRNLRIRKYRAAITQTTGSSLQDLGHRLGVRPIRYLDKTIANCFRVDVLRSVFPDARFILLVRDPRANISSMIEGWSHLGRFGKPQLTPIIQSIENATVDHWTYPPPPGWQEIVTRSLPEICAWSWRQHVMWALDFFEDTPPAALVNYEDLRDAPHDEVRRLASILDAEPTDALRSFLKSNPESDTTVSSPRKGKWREKNEDAIHDVLPQVRATARRIGYDI</sequence>
<evidence type="ECO:0000313" key="2">
    <source>
        <dbReference type="EMBL" id="MCS3678773.1"/>
    </source>
</evidence>
<proteinExistence type="predicted"/>
<feature type="region of interest" description="Disordered" evidence="1">
    <location>
        <begin position="265"/>
        <end position="284"/>
    </location>
</feature>
<evidence type="ECO:0008006" key="4">
    <source>
        <dbReference type="Google" id="ProtNLM"/>
    </source>
</evidence>
<dbReference type="InterPro" id="IPR051135">
    <property type="entry name" value="Gal/GlcNAc/GalNAc_ST"/>
</dbReference>
<protein>
    <recommendedName>
        <fullName evidence="4">Sulfotransferase</fullName>
    </recommendedName>
</protein>
<dbReference type="GO" id="GO:0006790">
    <property type="term" value="P:sulfur compound metabolic process"/>
    <property type="evidence" value="ECO:0007669"/>
    <property type="project" value="TreeGrafter"/>
</dbReference>
<dbReference type="AlphaFoldDB" id="A0A9X2Q393"/>